<name>A0A3N2QAZ6_9BACT</name>
<dbReference type="GO" id="GO:0005524">
    <property type="term" value="F:ATP binding"/>
    <property type="evidence" value="ECO:0007669"/>
    <property type="project" value="UniProtKB-UniRule"/>
</dbReference>
<dbReference type="Pfam" id="PF02457">
    <property type="entry name" value="DAC"/>
    <property type="match status" value="1"/>
</dbReference>
<comment type="subunit">
    <text evidence="10">Probably a homodimer.</text>
</comment>
<keyword evidence="7 10" id="KW-0067">ATP-binding</keyword>
<dbReference type="RefSeq" id="WP_123663648.1">
    <property type="nucleotide sequence ID" value="NZ_RARA01000027.1"/>
</dbReference>
<dbReference type="InterPro" id="IPR014046">
    <property type="entry name" value="C-di-AMP_synthase"/>
</dbReference>
<evidence type="ECO:0000313" key="13">
    <source>
        <dbReference type="Proteomes" id="UP000270927"/>
    </source>
</evidence>
<gene>
    <name evidence="10" type="primary">dacA</name>
    <name evidence="12" type="ORF">EDM02_05375</name>
</gene>
<evidence type="ECO:0000259" key="11">
    <source>
        <dbReference type="PROSITE" id="PS51794"/>
    </source>
</evidence>
<dbReference type="InterPro" id="IPR045585">
    <property type="entry name" value="CdaA_N"/>
</dbReference>
<feature type="transmembrane region" description="Helical" evidence="10">
    <location>
        <begin position="34"/>
        <end position="51"/>
    </location>
</feature>
<dbReference type="InterPro" id="IPR003390">
    <property type="entry name" value="DNA_integrity_scan_DisA_N"/>
</dbReference>
<feature type="transmembrane region" description="Helical" evidence="10">
    <location>
        <begin position="63"/>
        <end position="81"/>
    </location>
</feature>
<evidence type="ECO:0000256" key="10">
    <source>
        <dbReference type="HAMAP-Rule" id="MF_01499"/>
    </source>
</evidence>
<keyword evidence="9 10" id="KW-0472">Membrane</keyword>
<comment type="caution">
    <text evidence="10">Lacks conserved residue(s) required for the propagation of feature annotation.</text>
</comment>
<proteinExistence type="inferred from homology"/>
<keyword evidence="8 10" id="KW-1133">Transmembrane helix</keyword>
<dbReference type="EMBL" id="RARA01000027">
    <property type="protein sequence ID" value="ROT46976.1"/>
    <property type="molecule type" value="Genomic_DNA"/>
</dbReference>
<comment type="catalytic activity">
    <reaction evidence="1 10">
        <text>2 ATP = 3',3'-c-di-AMP + 2 diphosphate</text>
        <dbReference type="Rhea" id="RHEA:35655"/>
        <dbReference type="ChEBI" id="CHEBI:30616"/>
        <dbReference type="ChEBI" id="CHEBI:33019"/>
        <dbReference type="ChEBI" id="CHEBI:71500"/>
        <dbReference type="EC" id="2.7.7.85"/>
    </reaction>
</comment>
<dbReference type="Pfam" id="PF19293">
    <property type="entry name" value="CdaA_N"/>
    <property type="match status" value="1"/>
</dbReference>
<evidence type="ECO:0000256" key="2">
    <source>
        <dbReference type="ARBA" id="ARBA00022475"/>
    </source>
</evidence>
<evidence type="ECO:0000256" key="9">
    <source>
        <dbReference type="ARBA" id="ARBA00023136"/>
    </source>
</evidence>
<comment type="similarity">
    <text evidence="10">Belongs to the adenylate cyclase family. DacA/CdaA subfamily.</text>
</comment>
<evidence type="ECO:0000256" key="8">
    <source>
        <dbReference type="ARBA" id="ARBA00022989"/>
    </source>
</evidence>
<dbReference type="PIRSF" id="PIRSF004793">
    <property type="entry name" value="UCP004793"/>
    <property type="match status" value="1"/>
</dbReference>
<dbReference type="NCBIfam" id="TIGR00159">
    <property type="entry name" value="diadenylate cyclase CdaA"/>
    <property type="match status" value="1"/>
</dbReference>
<keyword evidence="5 10" id="KW-0548">Nucleotidyltransferase</keyword>
<dbReference type="EC" id="2.7.7.85" evidence="10"/>
<feature type="domain" description="DAC" evidence="11">
    <location>
        <begin position="104"/>
        <end position="270"/>
    </location>
</feature>
<sequence>MLFLFYNKNYSDYKQKNYTMLFNLLYFDNQGLNFIRVVDMVLVGCLIYWVYRLIKGSTTVKMASGFFIIYLFYLTFKAFKLKLLETILGKFIDIGPIITIVIFQREIRYFLSSMGKGLVFGKGIITKMIPGLARQKVEIDVTPVVKAVQALGGSNTGALIVFTKDVDLRHYEKSGDVINAQVSARLLIAIFNKYSPLHDGAVIIHSNKIVAARCILPVTENPNIAAHFGLRHKAAVGLTEITDTLVVIVSEESGQISIARNGSMENNLSAQEIRSAIKEYLSNDWHAA</sequence>
<keyword evidence="6 10" id="KW-0547">Nucleotide-binding</keyword>
<comment type="caution">
    <text evidence="12">The sequence shown here is derived from an EMBL/GenBank/DDBJ whole genome shotgun (WGS) entry which is preliminary data.</text>
</comment>
<dbReference type="PANTHER" id="PTHR34185">
    <property type="entry name" value="DIADENYLATE CYCLASE"/>
    <property type="match status" value="1"/>
</dbReference>
<dbReference type="PROSITE" id="PS51794">
    <property type="entry name" value="DAC"/>
    <property type="match status" value="1"/>
</dbReference>
<accession>A0A3N2QAZ6</accession>
<comment type="function">
    <text evidence="10">Catalyzes the condensation of 2 ATP molecules into cyclic di-AMP (c-di-AMP), a second messenger used to regulate differing processes in different bacteria.</text>
</comment>
<dbReference type="InterPro" id="IPR050338">
    <property type="entry name" value="DisA"/>
</dbReference>
<keyword evidence="4 10" id="KW-0812">Transmembrane</keyword>
<dbReference type="AlphaFoldDB" id="A0A3N2QAZ6"/>
<evidence type="ECO:0000256" key="7">
    <source>
        <dbReference type="ARBA" id="ARBA00022840"/>
    </source>
</evidence>
<keyword evidence="13" id="KW-1185">Reference proteome</keyword>
<dbReference type="GO" id="GO:0106408">
    <property type="term" value="F:diadenylate cyclase activity"/>
    <property type="evidence" value="ECO:0007669"/>
    <property type="project" value="UniProtKB-EC"/>
</dbReference>
<dbReference type="HAMAP" id="MF_01499">
    <property type="entry name" value="DacA"/>
    <property type="match status" value="1"/>
</dbReference>
<evidence type="ECO:0000256" key="5">
    <source>
        <dbReference type="ARBA" id="ARBA00022695"/>
    </source>
</evidence>
<dbReference type="InterPro" id="IPR034701">
    <property type="entry name" value="CdaA"/>
</dbReference>
<evidence type="ECO:0000256" key="4">
    <source>
        <dbReference type="ARBA" id="ARBA00022692"/>
    </source>
</evidence>
<organism evidence="12 13">
    <name type="scientific">Candidatus Cardinium hertigii</name>
    <dbReference type="NCBI Taxonomy" id="247481"/>
    <lineage>
        <taxon>Bacteria</taxon>
        <taxon>Pseudomonadati</taxon>
        <taxon>Bacteroidota</taxon>
        <taxon>Cytophagia</taxon>
        <taxon>Cytophagales</taxon>
        <taxon>Amoebophilaceae</taxon>
        <taxon>Candidatus Cardinium</taxon>
    </lineage>
</organism>
<dbReference type="Gene3D" id="3.40.1700.10">
    <property type="entry name" value="DNA integrity scanning protein, DisA, N-terminal domain"/>
    <property type="match status" value="1"/>
</dbReference>
<dbReference type="InterPro" id="IPR036888">
    <property type="entry name" value="DNA_integrity_DisA_N_sf"/>
</dbReference>
<dbReference type="OrthoDB" id="9807385at2"/>
<dbReference type="GO" id="GO:0006171">
    <property type="term" value="P:cAMP biosynthetic process"/>
    <property type="evidence" value="ECO:0007669"/>
    <property type="project" value="InterPro"/>
</dbReference>
<dbReference type="GO" id="GO:0004016">
    <property type="term" value="F:adenylate cyclase activity"/>
    <property type="evidence" value="ECO:0007669"/>
    <property type="project" value="UniProtKB-UniRule"/>
</dbReference>
<dbReference type="Proteomes" id="UP000270927">
    <property type="component" value="Unassembled WGS sequence"/>
</dbReference>
<evidence type="ECO:0000256" key="6">
    <source>
        <dbReference type="ARBA" id="ARBA00022741"/>
    </source>
</evidence>
<protein>
    <recommendedName>
        <fullName evidence="10">Diadenylate cyclase</fullName>
        <shortName evidence="10">DAC</shortName>
        <ecNumber evidence="10">2.7.7.85</ecNumber>
    </recommendedName>
    <alternativeName>
        <fullName evidence="10">Cyclic-di-AMP synthase</fullName>
        <shortName evidence="10">c-di-AMP synthase</shortName>
    </alternativeName>
</protein>
<keyword evidence="2 10" id="KW-1003">Cell membrane</keyword>
<dbReference type="SUPFAM" id="SSF143597">
    <property type="entry name" value="YojJ-like"/>
    <property type="match status" value="1"/>
</dbReference>
<reference evidence="12 13" key="1">
    <citation type="submission" date="2018-09" db="EMBL/GenBank/DDBJ databases">
        <title>Comparative Genomics of Wolbachia-Cardinium Dual Endosymbiosis in a Plant-Parasitic Nematode.</title>
        <authorList>
            <person name="Brown A.M.V."/>
            <person name="Wasala S.K."/>
            <person name="Howe D.K."/>
            <person name="Peetz A.B."/>
            <person name="Zasada I.A."/>
            <person name="Denver D.R."/>
        </authorList>
    </citation>
    <scope>NUCLEOTIDE SEQUENCE [LARGE SCALE GENOMIC DNA]</scope>
    <source>
        <strain evidence="12 13">Pp_1</strain>
    </source>
</reference>
<keyword evidence="3 10" id="KW-0808">Transferase</keyword>
<evidence type="ECO:0000256" key="3">
    <source>
        <dbReference type="ARBA" id="ARBA00022679"/>
    </source>
</evidence>
<evidence type="ECO:0000313" key="12">
    <source>
        <dbReference type="EMBL" id="ROT46976.1"/>
    </source>
</evidence>
<evidence type="ECO:0000256" key="1">
    <source>
        <dbReference type="ARBA" id="ARBA00000877"/>
    </source>
</evidence>
<dbReference type="PANTHER" id="PTHR34185:SF1">
    <property type="entry name" value="DIADENYLATE CYCLASE"/>
    <property type="match status" value="1"/>
</dbReference>